<gene>
    <name evidence="2" type="ORF">ACFFP0_26605</name>
</gene>
<evidence type="ECO:0000313" key="3">
    <source>
        <dbReference type="Proteomes" id="UP001589692"/>
    </source>
</evidence>
<proteinExistence type="predicted"/>
<evidence type="ECO:0008006" key="4">
    <source>
        <dbReference type="Google" id="ProtNLM"/>
    </source>
</evidence>
<keyword evidence="1" id="KW-1133">Transmembrane helix</keyword>
<sequence>MHMLMVIAGGIWQLGIFALFGWLWGGTMTSFALAAKAFIPVWLVVSLLNMWIGVTKAGYSLQDELPILAVVFLVPASIAVLAVWFVSRP</sequence>
<feature type="transmembrane region" description="Helical" evidence="1">
    <location>
        <begin position="37"/>
        <end position="54"/>
    </location>
</feature>
<organism evidence="2 3">
    <name type="scientific">Rhizobium puerariae</name>
    <dbReference type="NCBI Taxonomy" id="1585791"/>
    <lineage>
        <taxon>Bacteria</taxon>
        <taxon>Pseudomonadati</taxon>
        <taxon>Pseudomonadota</taxon>
        <taxon>Alphaproteobacteria</taxon>
        <taxon>Hyphomicrobiales</taxon>
        <taxon>Rhizobiaceae</taxon>
        <taxon>Rhizobium/Agrobacterium group</taxon>
        <taxon>Rhizobium</taxon>
    </lineage>
</organism>
<feature type="transmembrane region" description="Helical" evidence="1">
    <location>
        <begin position="6"/>
        <end position="25"/>
    </location>
</feature>
<keyword evidence="1" id="KW-0812">Transmembrane</keyword>
<accession>A0ABV6AP86</accession>
<evidence type="ECO:0000313" key="2">
    <source>
        <dbReference type="EMBL" id="MFB9952430.1"/>
    </source>
</evidence>
<dbReference type="EMBL" id="JBHMAA010000033">
    <property type="protein sequence ID" value="MFB9952430.1"/>
    <property type="molecule type" value="Genomic_DNA"/>
</dbReference>
<name>A0ABV6AP86_9HYPH</name>
<protein>
    <recommendedName>
        <fullName evidence="4">Transmembrane protein</fullName>
    </recommendedName>
</protein>
<keyword evidence="1" id="KW-0472">Membrane</keyword>
<reference evidence="2 3" key="1">
    <citation type="submission" date="2024-09" db="EMBL/GenBank/DDBJ databases">
        <authorList>
            <person name="Sun Q."/>
            <person name="Mori K."/>
        </authorList>
    </citation>
    <scope>NUCLEOTIDE SEQUENCE [LARGE SCALE GENOMIC DNA]</scope>
    <source>
        <strain evidence="2 3">TBRC 4938</strain>
    </source>
</reference>
<dbReference type="RefSeq" id="WP_377265233.1">
    <property type="nucleotide sequence ID" value="NZ_JBHMAA010000033.1"/>
</dbReference>
<dbReference type="Proteomes" id="UP001589692">
    <property type="component" value="Unassembled WGS sequence"/>
</dbReference>
<feature type="transmembrane region" description="Helical" evidence="1">
    <location>
        <begin position="66"/>
        <end position="86"/>
    </location>
</feature>
<comment type="caution">
    <text evidence="2">The sequence shown here is derived from an EMBL/GenBank/DDBJ whole genome shotgun (WGS) entry which is preliminary data.</text>
</comment>
<evidence type="ECO:0000256" key="1">
    <source>
        <dbReference type="SAM" id="Phobius"/>
    </source>
</evidence>
<keyword evidence="3" id="KW-1185">Reference proteome</keyword>